<evidence type="ECO:0000313" key="8">
    <source>
        <dbReference type="Proteomes" id="UP000030907"/>
    </source>
</evidence>
<keyword evidence="4 6" id="KW-0378">Hydrolase</keyword>
<dbReference type="Proteomes" id="UP000030907">
    <property type="component" value="Chromosome"/>
</dbReference>
<evidence type="ECO:0000256" key="5">
    <source>
        <dbReference type="ARBA" id="ARBA00049534"/>
    </source>
</evidence>
<sequence>MTDDLKSHIDEAMTLAAAHLGRGRVADYIPALAKVDPNKLGFALALPDGTVHTSGDADESFSIQSVSKVFTLALALRRVGSSLWDSVGREPSGSAFNSIVQLENEQGIPRNPLINAGAIATTDRLIDGRSGDATIDEIVDFMRARAGDDSIGIDFDVAFSESETGARNRSLAHFMDAFGNLTHPVEPVVGVYFRQCAIAMSCRQLARAGLFLAMEGRDPLTGEQLVEPHRARRINAIMMLCGHYDNSGEFAFRVGLPGKSGVGGGILCIAPGQGSIAVWSPGLNEAGTSLAGAVALEHFAYAAGWSVFD</sequence>
<dbReference type="PANTHER" id="PTHR12544:SF29">
    <property type="entry name" value="GLUTAMINASE"/>
    <property type="match status" value="1"/>
</dbReference>
<dbReference type="EC" id="3.5.1.2" evidence="3 6"/>
<dbReference type="InterPro" id="IPR015868">
    <property type="entry name" value="Glutaminase"/>
</dbReference>
<organism evidence="7 8">
    <name type="scientific">Sphingopyxis fribergensis</name>
    <dbReference type="NCBI Taxonomy" id="1515612"/>
    <lineage>
        <taxon>Bacteria</taxon>
        <taxon>Pseudomonadati</taxon>
        <taxon>Pseudomonadota</taxon>
        <taxon>Alphaproteobacteria</taxon>
        <taxon>Sphingomonadales</taxon>
        <taxon>Sphingomonadaceae</taxon>
        <taxon>Sphingopyxis</taxon>
    </lineage>
</organism>
<dbReference type="PANTHER" id="PTHR12544">
    <property type="entry name" value="GLUTAMINASE"/>
    <property type="match status" value="1"/>
</dbReference>
<feature type="binding site" evidence="6">
    <location>
        <position position="192"/>
    </location>
    <ligand>
        <name>substrate</name>
    </ligand>
</feature>
<dbReference type="Pfam" id="PF04960">
    <property type="entry name" value="Glutaminase"/>
    <property type="match status" value="1"/>
</dbReference>
<dbReference type="STRING" id="1515612.SKP52_21385"/>
<dbReference type="SUPFAM" id="SSF56601">
    <property type="entry name" value="beta-lactamase/transpeptidase-like"/>
    <property type="match status" value="1"/>
</dbReference>
<feature type="binding site" evidence="6">
    <location>
        <position position="168"/>
    </location>
    <ligand>
        <name>substrate</name>
    </ligand>
</feature>
<accession>A0A0A7PMB2</accession>
<dbReference type="Gene3D" id="3.40.710.10">
    <property type="entry name" value="DD-peptidase/beta-lactamase superfamily"/>
    <property type="match status" value="1"/>
</dbReference>
<comment type="catalytic activity">
    <reaction evidence="5 6">
        <text>L-glutamine + H2O = L-glutamate + NH4(+)</text>
        <dbReference type="Rhea" id="RHEA:15889"/>
        <dbReference type="ChEBI" id="CHEBI:15377"/>
        <dbReference type="ChEBI" id="CHEBI:28938"/>
        <dbReference type="ChEBI" id="CHEBI:29985"/>
        <dbReference type="ChEBI" id="CHEBI:58359"/>
        <dbReference type="EC" id="3.5.1.2"/>
    </reaction>
</comment>
<evidence type="ECO:0000256" key="1">
    <source>
        <dbReference type="ARBA" id="ARBA00011076"/>
    </source>
</evidence>
<dbReference type="GO" id="GO:0006537">
    <property type="term" value="P:glutamate biosynthetic process"/>
    <property type="evidence" value="ECO:0007669"/>
    <property type="project" value="TreeGrafter"/>
</dbReference>
<feature type="binding site" evidence="6">
    <location>
        <position position="115"/>
    </location>
    <ligand>
        <name>substrate</name>
    </ligand>
</feature>
<dbReference type="GO" id="GO:0004359">
    <property type="term" value="F:glutaminase activity"/>
    <property type="evidence" value="ECO:0007669"/>
    <property type="project" value="UniProtKB-UniRule"/>
</dbReference>
<evidence type="ECO:0000256" key="4">
    <source>
        <dbReference type="ARBA" id="ARBA00022801"/>
    </source>
</evidence>
<dbReference type="NCBIfam" id="NF002133">
    <property type="entry name" value="PRK00971.1-2"/>
    <property type="match status" value="1"/>
</dbReference>
<keyword evidence="6" id="KW-0007">Acetylation</keyword>
<evidence type="ECO:0000313" key="7">
    <source>
        <dbReference type="EMBL" id="AJA11140.1"/>
    </source>
</evidence>
<dbReference type="FunFam" id="3.40.710.10:FF:000005">
    <property type="entry name" value="Glutaminase"/>
    <property type="match status" value="1"/>
</dbReference>
<feature type="binding site" evidence="6">
    <location>
        <position position="262"/>
    </location>
    <ligand>
        <name>substrate</name>
    </ligand>
</feature>
<dbReference type="HAMAP" id="MF_00313">
    <property type="entry name" value="Glutaminase"/>
    <property type="match status" value="1"/>
</dbReference>
<keyword evidence="8" id="KW-1185">Reference proteome</keyword>
<dbReference type="AlphaFoldDB" id="A0A0A7PMB2"/>
<dbReference type="NCBIfam" id="TIGR03814">
    <property type="entry name" value="Gln_ase"/>
    <property type="match status" value="1"/>
</dbReference>
<dbReference type="OrthoDB" id="9788822at2"/>
<feature type="binding site" evidence="6">
    <location>
        <position position="244"/>
    </location>
    <ligand>
        <name>substrate</name>
    </ligand>
</feature>
<protein>
    <recommendedName>
        <fullName evidence="3 6">Glutaminase</fullName>
        <ecNumber evidence="3 6">3.5.1.2</ecNumber>
    </recommendedName>
</protein>
<reference evidence="7 8" key="1">
    <citation type="journal article" date="2015" name="Int. J. Syst. Evol. Microbiol.">
        <title>Description of Sphingopyxis fribergensis sp. nov. - a soil bacterium with the ability to degrade styrene and phenylacetic acid.</title>
        <authorList>
            <person name="Oelschlagel M."/>
            <person name="Ruckert C."/>
            <person name="Kalinowski J."/>
            <person name="Schmidt G."/>
            <person name="Schlomann M."/>
            <person name="Tischler D."/>
        </authorList>
    </citation>
    <scope>NUCLEOTIDE SEQUENCE [LARGE SCALE GENOMIC DNA]</scope>
    <source>
        <strain evidence="7 8">Kp5.2</strain>
    </source>
</reference>
<comment type="subunit">
    <text evidence="2 6">Homotetramer.</text>
</comment>
<dbReference type="RefSeq" id="WP_039578467.1">
    <property type="nucleotide sequence ID" value="NZ_CP009122.1"/>
</dbReference>
<proteinExistence type="inferred from homology"/>
<name>A0A0A7PMB2_9SPHN</name>
<feature type="binding site" evidence="6">
    <location>
        <position position="65"/>
    </location>
    <ligand>
        <name>substrate</name>
    </ligand>
</feature>
<evidence type="ECO:0000256" key="3">
    <source>
        <dbReference type="ARBA" id="ARBA00012918"/>
    </source>
</evidence>
<dbReference type="InterPro" id="IPR012338">
    <property type="entry name" value="Beta-lactam/transpept-like"/>
</dbReference>
<gene>
    <name evidence="6 7" type="primary">glsA</name>
    <name evidence="7" type="ORF">SKP52_21385</name>
</gene>
<dbReference type="HOGENOM" id="CLU_027932_1_1_5"/>
<dbReference type="EMBL" id="CP009122">
    <property type="protein sequence ID" value="AJA11140.1"/>
    <property type="molecule type" value="Genomic_DNA"/>
</dbReference>
<evidence type="ECO:0000256" key="2">
    <source>
        <dbReference type="ARBA" id="ARBA00011881"/>
    </source>
</evidence>
<feature type="binding site" evidence="6">
    <location>
        <position position="161"/>
    </location>
    <ligand>
        <name>substrate</name>
    </ligand>
</feature>
<dbReference type="GO" id="GO:0006543">
    <property type="term" value="P:L-glutamine catabolic process"/>
    <property type="evidence" value="ECO:0007669"/>
    <property type="project" value="TreeGrafter"/>
</dbReference>
<dbReference type="KEGG" id="sphk:SKP52_21385"/>
<comment type="similarity">
    <text evidence="1 6">Belongs to the glutaminase family.</text>
</comment>
<evidence type="ECO:0000256" key="6">
    <source>
        <dbReference type="HAMAP-Rule" id="MF_00313"/>
    </source>
</evidence>